<organism evidence="5 6">
    <name type="scientific">Alicyclobacillus fodiniaquatilis</name>
    <dbReference type="NCBI Taxonomy" id="1661150"/>
    <lineage>
        <taxon>Bacteria</taxon>
        <taxon>Bacillati</taxon>
        <taxon>Bacillota</taxon>
        <taxon>Bacilli</taxon>
        <taxon>Bacillales</taxon>
        <taxon>Alicyclobacillaceae</taxon>
        <taxon>Alicyclobacillus</taxon>
    </lineage>
</organism>
<dbReference type="InterPro" id="IPR010499">
    <property type="entry name" value="AraC_E-bd"/>
</dbReference>
<evidence type="ECO:0000313" key="6">
    <source>
        <dbReference type="Proteomes" id="UP001597079"/>
    </source>
</evidence>
<evidence type="ECO:0000259" key="4">
    <source>
        <dbReference type="PROSITE" id="PS01124"/>
    </source>
</evidence>
<keyword evidence="6" id="KW-1185">Reference proteome</keyword>
<dbReference type="InterPro" id="IPR018060">
    <property type="entry name" value="HTH_AraC"/>
</dbReference>
<dbReference type="InterPro" id="IPR011256">
    <property type="entry name" value="Reg_factor_effector_dom_sf"/>
</dbReference>
<dbReference type="PROSITE" id="PS00041">
    <property type="entry name" value="HTH_ARAC_FAMILY_1"/>
    <property type="match status" value="1"/>
</dbReference>
<sequence length="286" mass="32784">MEWLDRMNDAIDYIESKLSDDIDIEEVAKRACSSRFHFQRMFHMLTGVTVAEYIRRRRLTMAAQELAMSATKVFDVSLKYRYESPESFAKAFRKAHGLSPSEARAQGVQLKAYPRISFQLSLKGDKEMDYKIVHRNAFPVIGKSIRVSLKEGDAMRRMPAFWSECQADGTIERLTSLCPGKNLLGIKMKFDDDDEQFTYIIAVEGAAEELESGWTTSEIPAATWAMFPSVGPLPKSIQDVWMRIFQEWFPATGYQHAEAPEMEVYPLGDTMADDYRCEVWIPVNKD</sequence>
<protein>
    <submittedName>
        <fullName evidence="5">GyrI-like domain-containing protein</fullName>
    </submittedName>
</protein>
<dbReference type="InterPro" id="IPR009057">
    <property type="entry name" value="Homeodomain-like_sf"/>
</dbReference>
<dbReference type="Gene3D" id="1.10.10.60">
    <property type="entry name" value="Homeodomain-like"/>
    <property type="match status" value="2"/>
</dbReference>
<comment type="caution">
    <text evidence="5">The sequence shown here is derived from an EMBL/GenBank/DDBJ whole genome shotgun (WGS) entry which is preliminary data.</text>
</comment>
<dbReference type="InterPro" id="IPR029442">
    <property type="entry name" value="GyrI-like"/>
</dbReference>
<evidence type="ECO:0000256" key="2">
    <source>
        <dbReference type="ARBA" id="ARBA00023125"/>
    </source>
</evidence>
<proteinExistence type="predicted"/>
<keyword evidence="2" id="KW-0238">DNA-binding</keyword>
<keyword evidence="1" id="KW-0805">Transcription regulation</keyword>
<dbReference type="SUPFAM" id="SSF46689">
    <property type="entry name" value="Homeodomain-like"/>
    <property type="match status" value="2"/>
</dbReference>
<reference evidence="6" key="1">
    <citation type="journal article" date="2019" name="Int. J. Syst. Evol. Microbiol.">
        <title>The Global Catalogue of Microorganisms (GCM) 10K type strain sequencing project: providing services to taxonomists for standard genome sequencing and annotation.</title>
        <authorList>
            <consortium name="The Broad Institute Genomics Platform"/>
            <consortium name="The Broad Institute Genome Sequencing Center for Infectious Disease"/>
            <person name="Wu L."/>
            <person name="Ma J."/>
        </authorList>
    </citation>
    <scope>NUCLEOTIDE SEQUENCE [LARGE SCALE GENOMIC DNA]</scope>
    <source>
        <strain evidence="6">CGMCC 1.12286</strain>
    </source>
</reference>
<evidence type="ECO:0000256" key="3">
    <source>
        <dbReference type="ARBA" id="ARBA00023163"/>
    </source>
</evidence>
<evidence type="ECO:0000256" key="1">
    <source>
        <dbReference type="ARBA" id="ARBA00023015"/>
    </source>
</evidence>
<name>A0ABW4JD42_9BACL</name>
<dbReference type="RefSeq" id="WP_377941397.1">
    <property type="nucleotide sequence ID" value="NZ_JBHUCX010000013.1"/>
</dbReference>
<dbReference type="InterPro" id="IPR050959">
    <property type="entry name" value="MarA-like"/>
</dbReference>
<dbReference type="Pfam" id="PF12833">
    <property type="entry name" value="HTH_18"/>
    <property type="match status" value="1"/>
</dbReference>
<feature type="domain" description="HTH araC/xylS-type" evidence="4">
    <location>
        <begin position="8"/>
        <end position="106"/>
    </location>
</feature>
<dbReference type="EMBL" id="JBHUCX010000013">
    <property type="protein sequence ID" value="MFD1673843.1"/>
    <property type="molecule type" value="Genomic_DNA"/>
</dbReference>
<dbReference type="Pfam" id="PF06445">
    <property type="entry name" value="GyrI-like"/>
    <property type="match status" value="1"/>
</dbReference>
<gene>
    <name evidence="5" type="ORF">ACFSB2_03855</name>
</gene>
<dbReference type="Proteomes" id="UP001597079">
    <property type="component" value="Unassembled WGS sequence"/>
</dbReference>
<evidence type="ECO:0000313" key="5">
    <source>
        <dbReference type="EMBL" id="MFD1673843.1"/>
    </source>
</evidence>
<dbReference type="Gene3D" id="3.20.80.10">
    <property type="entry name" value="Regulatory factor, effector binding domain"/>
    <property type="match status" value="1"/>
</dbReference>
<dbReference type="SMART" id="SM00871">
    <property type="entry name" value="AraC_E_bind"/>
    <property type="match status" value="1"/>
</dbReference>
<dbReference type="PANTHER" id="PTHR47504:SF5">
    <property type="entry name" value="RIGHT ORIGIN-BINDING PROTEIN"/>
    <property type="match status" value="1"/>
</dbReference>
<dbReference type="SUPFAM" id="SSF55136">
    <property type="entry name" value="Probable bacterial effector-binding domain"/>
    <property type="match status" value="1"/>
</dbReference>
<accession>A0ABW4JD42</accession>
<dbReference type="PANTHER" id="PTHR47504">
    <property type="entry name" value="RIGHT ORIGIN-BINDING PROTEIN"/>
    <property type="match status" value="1"/>
</dbReference>
<dbReference type="PROSITE" id="PS01124">
    <property type="entry name" value="HTH_ARAC_FAMILY_2"/>
    <property type="match status" value="1"/>
</dbReference>
<dbReference type="SMART" id="SM00342">
    <property type="entry name" value="HTH_ARAC"/>
    <property type="match status" value="1"/>
</dbReference>
<dbReference type="InterPro" id="IPR018062">
    <property type="entry name" value="HTH_AraC-typ_CS"/>
</dbReference>
<keyword evidence="3" id="KW-0804">Transcription</keyword>